<gene>
    <name evidence="1" type="ORF">A2196_05605</name>
</gene>
<dbReference type="STRING" id="1797737.A2196_05605"/>
<dbReference type="AlphaFoldDB" id="A0A1F5HDF1"/>
<dbReference type="InterPro" id="IPR051411">
    <property type="entry name" value="Polyketide_trans_af380"/>
</dbReference>
<evidence type="ECO:0000313" key="2">
    <source>
        <dbReference type="Proteomes" id="UP000176751"/>
    </source>
</evidence>
<reference evidence="1 2" key="1">
    <citation type="journal article" date="2016" name="Nat. Commun.">
        <title>Thousands of microbial genomes shed light on interconnected biogeochemical processes in an aquifer system.</title>
        <authorList>
            <person name="Anantharaman K."/>
            <person name="Brown C.T."/>
            <person name="Hug L.A."/>
            <person name="Sharon I."/>
            <person name="Castelle C.J."/>
            <person name="Probst A.J."/>
            <person name="Thomas B.C."/>
            <person name="Singh A."/>
            <person name="Wilkins M.J."/>
            <person name="Karaoz U."/>
            <person name="Brodie E.L."/>
            <person name="Williams K.H."/>
            <person name="Hubbard S.S."/>
            <person name="Banfield J.F."/>
        </authorList>
    </citation>
    <scope>NUCLEOTIDE SEQUENCE [LARGE SCALE GENOMIC DNA]</scope>
</reference>
<dbReference type="PANTHER" id="PTHR47751">
    <property type="entry name" value="SUPERFAMILY HYDROLASE, PUTATIVE (AFU_ORTHOLOGUE AFUA_2G16580)-RELATED"/>
    <property type="match status" value="1"/>
</dbReference>
<evidence type="ECO:0008006" key="3">
    <source>
        <dbReference type="Google" id="ProtNLM"/>
    </source>
</evidence>
<dbReference type="InterPro" id="IPR029058">
    <property type="entry name" value="AB_hydrolase_fold"/>
</dbReference>
<dbReference type="Gene3D" id="3.40.50.1820">
    <property type="entry name" value="alpha/beta hydrolase"/>
    <property type="match status" value="1"/>
</dbReference>
<sequence>MKFWKKAVLINLAVILVLLGSLTVFFATPFGRPALKTLLLVPEVVPDFPVRPLKYFSREPKVEEVTLKVGDMDIKADLYTPQDNKKHPAVIFTLGVVVTKQDSTVVKFAQSLSRLGFVVLVPNLPDFVSGFVWTDSVETLISAVEFLDKQSFVNRQRIGFAGFCVGASTSIVAAEKEQIADKVDFIAGISPYFDIWSSASAVITGQVKENSSFVSWRPADLTVESLQRGFINYVKDENERSLLLGHFTQKSPLSSGSVEHLSTEARIIYDFLSNTDLEQIDELWQRFPQSAKDLILELSPSTHINNLKARVFVLDDKKDTFIPRVEGEKLFRSLPKEQIKFTEIDSFEHVNPKTKLERWSVVKQIFHLMSFVYNILVEAQP</sequence>
<name>A0A1F5HDF1_9BACT</name>
<evidence type="ECO:0000313" key="1">
    <source>
        <dbReference type="EMBL" id="OGE02184.1"/>
    </source>
</evidence>
<protein>
    <recommendedName>
        <fullName evidence="3">Dienelactone hydrolase domain-containing protein</fullName>
    </recommendedName>
</protein>
<dbReference type="PANTHER" id="PTHR47751:SF1">
    <property type="entry name" value="SUPERFAMILY HYDROLASE, PUTATIVE (AFU_ORTHOLOGUE AFUA_2G16580)-RELATED"/>
    <property type="match status" value="1"/>
</dbReference>
<organism evidence="1 2">
    <name type="scientific">Candidatus Curtissbacteria bacterium RIFOXYA1_FULL_41_14</name>
    <dbReference type="NCBI Taxonomy" id="1797737"/>
    <lineage>
        <taxon>Bacteria</taxon>
        <taxon>Candidatus Curtissiibacteriota</taxon>
    </lineage>
</organism>
<dbReference type="SUPFAM" id="SSF53474">
    <property type="entry name" value="alpha/beta-Hydrolases"/>
    <property type="match status" value="1"/>
</dbReference>
<proteinExistence type="predicted"/>
<comment type="caution">
    <text evidence="1">The sequence shown here is derived from an EMBL/GenBank/DDBJ whole genome shotgun (WGS) entry which is preliminary data.</text>
</comment>
<dbReference type="Proteomes" id="UP000176751">
    <property type="component" value="Unassembled WGS sequence"/>
</dbReference>
<dbReference type="EMBL" id="MFCA01000019">
    <property type="protein sequence ID" value="OGE02184.1"/>
    <property type="molecule type" value="Genomic_DNA"/>
</dbReference>
<accession>A0A1F5HDF1</accession>